<organism evidence="3 4">
    <name type="scientific">Mycolicibacterium parafortuitum</name>
    <name type="common">Mycobacterium parafortuitum</name>
    <dbReference type="NCBI Taxonomy" id="39692"/>
    <lineage>
        <taxon>Bacteria</taxon>
        <taxon>Bacillati</taxon>
        <taxon>Actinomycetota</taxon>
        <taxon>Actinomycetes</taxon>
        <taxon>Mycobacteriales</taxon>
        <taxon>Mycobacteriaceae</taxon>
        <taxon>Mycolicibacterium</taxon>
    </lineage>
</organism>
<proteinExistence type="predicted"/>
<evidence type="ECO:0000313" key="4">
    <source>
        <dbReference type="Proteomes" id="UP000466554"/>
    </source>
</evidence>
<accession>A0A7I7U8S8</accession>
<dbReference type="PANTHER" id="PTHR43201">
    <property type="entry name" value="ACYL-COA SYNTHETASE"/>
    <property type="match status" value="1"/>
</dbReference>
<dbReference type="AlphaFoldDB" id="A0A7I7U8S8"/>
<dbReference type="CDD" id="cd04433">
    <property type="entry name" value="AFD_class_I"/>
    <property type="match status" value="1"/>
</dbReference>
<dbReference type="GO" id="GO:0006631">
    <property type="term" value="P:fatty acid metabolic process"/>
    <property type="evidence" value="ECO:0007669"/>
    <property type="project" value="TreeGrafter"/>
</dbReference>
<dbReference type="Pfam" id="PF13193">
    <property type="entry name" value="AMP-binding_C"/>
    <property type="match status" value="1"/>
</dbReference>
<dbReference type="GO" id="GO:0031956">
    <property type="term" value="F:medium-chain fatty acid-CoA ligase activity"/>
    <property type="evidence" value="ECO:0007669"/>
    <property type="project" value="TreeGrafter"/>
</dbReference>
<gene>
    <name evidence="3" type="ORF">MPRF_36350</name>
</gene>
<dbReference type="InterPro" id="IPR025110">
    <property type="entry name" value="AMP-bd_C"/>
</dbReference>
<reference evidence="3 4" key="1">
    <citation type="journal article" date="2019" name="Emerg. Microbes Infect.">
        <title>Comprehensive subspecies identification of 175 nontuberculous mycobacteria species based on 7547 genomic profiles.</title>
        <authorList>
            <person name="Matsumoto Y."/>
            <person name="Kinjo T."/>
            <person name="Motooka D."/>
            <person name="Nabeya D."/>
            <person name="Jung N."/>
            <person name="Uechi K."/>
            <person name="Horii T."/>
            <person name="Iida T."/>
            <person name="Fujita J."/>
            <person name="Nakamura S."/>
        </authorList>
    </citation>
    <scope>NUCLEOTIDE SEQUENCE [LARGE SCALE GENOMIC DNA]</scope>
    <source>
        <strain evidence="3 4">JCM 6367</strain>
    </source>
</reference>
<feature type="domain" description="AMP-dependent synthetase/ligase" evidence="1">
    <location>
        <begin position="17"/>
        <end position="365"/>
    </location>
</feature>
<name>A0A7I7U8S8_MYCPF</name>
<evidence type="ECO:0000259" key="2">
    <source>
        <dbReference type="Pfam" id="PF13193"/>
    </source>
</evidence>
<dbReference type="Pfam" id="PF00501">
    <property type="entry name" value="AMP-binding"/>
    <property type="match status" value="1"/>
</dbReference>
<protein>
    <recommendedName>
        <fullName evidence="5">AMP-dependent synthetase</fullName>
    </recommendedName>
</protein>
<dbReference type="InterPro" id="IPR042099">
    <property type="entry name" value="ANL_N_sf"/>
</dbReference>
<evidence type="ECO:0000313" key="3">
    <source>
        <dbReference type="EMBL" id="BBY76736.1"/>
    </source>
</evidence>
<evidence type="ECO:0008006" key="5">
    <source>
        <dbReference type="Google" id="ProtNLM"/>
    </source>
</evidence>
<dbReference type="Proteomes" id="UP000466554">
    <property type="component" value="Chromosome"/>
</dbReference>
<dbReference type="EMBL" id="AP022598">
    <property type="protein sequence ID" value="BBY76736.1"/>
    <property type="molecule type" value="Genomic_DNA"/>
</dbReference>
<sequence>MNTLLQSRLRTIPTLDRDAPAIEHCGEWTSWGALDDIACGVEACLAEAGLGTGARVAVVLHNRPAVVGSLIGVLRAGATVVTVNGSSGDAGVAADLAEVTPDAVVALETDWRRTGFAGSAPGALGIEITHAPAEVRVRSGVAPAGPGPVPDARGGVAVEMLTSGTTGPPKRIPLSYRAFDETLTAAGEHYSSSGDDAVRLRTGVALVSSPLVHMSGLFRTLLNICQGRRIVLLERFRVPDFVDAVRRHRPRAVSLVPSALAMVLDADVDPEVFAGVQVVTSGTAHLPVQVQEAFEQRYGVAVLPSYGATEFAGGVAGWNLALHREWAQLKRGSVGRAQRGRQIRITSLEDDGEVAPGVQGRIEVRTGTGDWVRTTDLGRLDADGFLYVDGRTDDVIVRGGFKVTPAVVVEALRSHPAVRDAGVTGLPDRRLGAVPVAAVELVRGASADSDDLLDYLRERLTRYQVPAKLIVVDELPRTASLKVSQPALRELFTEEVTA</sequence>
<dbReference type="Gene3D" id="3.30.300.30">
    <property type="match status" value="1"/>
</dbReference>
<dbReference type="Gene3D" id="3.40.50.12780">
    <property type="entry name" value="N-terminal domain of ligase-like"/>
    <property type="match status" value="1"/>
</dbReference>
<dbReference type="InterPro" id="IPR000873">
    <property type="entry name" value="AMP-dep_synth/lig_dom"/>
</dbReference>
<evidence type="ECO:0000259" key="1">
    <source>
        <dbReference type="Pfam" id="PF00501"/>
    </source>
</evidence>
<feature type="domain" description="AMP-binding enzyme C-terminal" evidence="2">
    <location>
        <begin position="410"/>
        <end position="482"/>
    </location>
</feature>
<dbReference type="InterPro" id="IPR045851">
    <property type="entry name" value="AMP-bd_C_sf"/>
</dbReference>
<dbReference type="SUPFAM" id="SSF56801">
    <property type="entry name" value="Acetyl-CoA synthetase-like"/>
    <property type="match status" value="1"/>
</dbReference>
<dbReference type="PANTHER" id="PTHR43201:SF32">
    <property type="entry name" value="2-SUCCINYLBENZOATE--COA LIGASE, CHLOROPLASTIC_PEROXISOMAL"/>
    <property type="match status" value="1"/>
</dbReference>
<dbReference type="RefSeq" id="WP_232079754.1">
    <property type="nucleotide sequence ID" value="NZ_AP022598.1"/>
</dbReference>